<dbReference type="InterPro" id="IPR028212">
    <property type="entry name" value="GHL6"/>
</dbReference>
<dbReference type="Pfam" id="PF14871">
    <property type="entry name" value="GHL6"/>
    <property type="match status" value="1"/>
</dbReference>
<protein>
    <recommendedName>
        <fullName evidence="3">Beta-galactosidase trimerisation domain-containing protein</fullName>
    </recommendedName>
</protein>
<dbReference type="Gene3D" id="3.20.20.80">
    <property type="entry name" value="Glycosidases"/>
    <property type="match status" value="1"/>
</dbReference>
<dbReference type="Proteomes" id="UP000184073">
    <property type="component" value="Unassembled WGS sequence"/>
</dbReference>
<accession>A0A1L9PEW8</accession>
<dbReference type="AlphaFoldDB" id="A0A1L9PEW8"/>
<evidence type="ECO:0000313" key="1">
    <source>
        <dbReference type="EMBL" id="OJJ00043.1"/>
    </source>
</evidence>
<dbReference type="InterPro" id="IPR017853">
    <property type="entry name" value="GH"/>
</dbReference>
<dbReference type="InterPro" id="IPR029062">
    <property type="entry name" value="Class_I_gatase-like"/>
</dbReference>
<proteinExistence type="predicted"/>
<name>A0A1L9PEW8_ASPVE</name>
<evidence type="ECO:0008006" key="3">
    <source>
        <dbReference type="Google" id="ProtNLM"/>
    </source>
</evidence>
<organism evidence="1 2">
    <name type="scientific">Aspergillus versicolor CBS 583.65</name>
    <dbReference type="NCBI Taxonomy" id="1036611"/>
    <lineage>
        <taxon>Eukaryota</taxon>
        <taxon>Fungi</taxon>
        <taxon>Dikarya</taxon>
        <taxon>Ascomycota</taxon>
        <taxon>Pezizomycotina</taxon>
        <taxon>Eurotiomycetes</taxon>
        <taxon>Eurotiomycetidae</taxon>
        <taxon>Eurotiales</taxon>
        <taxon>Aspergillaceae</taxon>
        <taxon>Aspergillus</taxon>
        <taxon>Aspergillus subgen. Nidulantes</taxon>
    </lineage>
</organism>
<dbReference type="OrthoDB" id="4415362at2759"/>
<dbReference type="SUPFAM" id="SSF51445">
    <property type="entry name" value="(Trans)glycosidases"/>
    <property type="match status" value="1"/>
</dbReference>
<dbReference type="GeneID" id="63723698"/>
<dbReference type="VEuPathDB" id="FungiDB:ASPVEDRAFT_149017"/>
<dbReference type="EMBL" id="KV878127">
    <property type="protein sequence ID" value="OJJ00043.1"/>
    <property type="molecule type" value="Genomic_DNA"/>
</dbReference>
<keyword evidence="2" id="KW-1185">Reference proteome</keyword>
<dbReference type="RefSeq" id="XP_040665805.1">
    <property type="nucleotide sequence ID" value="XM_040808187.1"/>
</dbReference>
<gene>
    <name evidence="1" type="ORF">ASPVEDRAFT_149017</name>
</gene>
<dbReference type="Gene3D" id="3.40.50.880">
    <property type="match status" value="1"/>
</dbReference>
<reference evidence="2" key="1">
    <citation type="journal article" date="2017" name="Genome Biol.">
        <title>Comparative genomics reveals high biological diversity and specific adaptations in the industrially and medically important fungal genus Aspergillus.</title>
        <authorList>
            <person name="de Vries R.P."/>
            <person name="Riley R."/>
            <person name="Wiebenga A."/>
            <person name="Aguilar-Osorio G."/>
            <person name="Amillis S."/>
            <person name="Uchima C.A."/>
            <person name="Anderluh G."/>
            <person name="Asadollahi M."/>
            <person name="Askin M."/>
            <person name="Barry K."/>
            <person name="Battaglia E."/>
            <person name="Bayram O."/>
            <person name="Benocci T."/>
            <person name="Braus-Stromeyer S.A."/>
            <person name="Caldana C."/>
            <person name="Canovas D."/>
            <person name="Cerqueira G.C."/>
            <person name="Chen F."/>
            <person name="Chen W."/>
            <person name="Choi C."/>
            <person name="Clum A."/>
            <person name="Dos Santos R.A."/>
            <person name="Damasio A.R."/>
            <person name="Diallinas G."/>
            <person name="Emri T."/>
            <person name="Fekete E."/>
            <person name="Flipphi M."/>
            <person name="Freyberg S."/>
            <person name="Gallo A."/>
            <person name="Gournas C."/>
            <person name="Habgood R."/>
            <person name="Hainaut M."/>
            <person name="Harispe M.L."/>
            <person name="Henrissat B."/>
            <person name="Hilden K.S."/>
            <person name="Hope R."/>
            <person name="Hossain A."/>
            <person name="Karabika E."/>
            <person name="Karaffa L."/>
            <person name="Karanyi Z."/>
            <person name="Krasevec N."/>
            <person name="Kuo A."/>
            <person name="Kusch H."/>
            <person name="LaButti K."/>
            <person name="Lagendijk E.L."/>
            <person name="Lapidus A."/>
            <person name="Levasseur A."/>
            <person name="Lindquist E."/>
            <person name="Lipzen A."/>
            <person name="Logrieco A.F."/>
            <person name="MacCabe A."/>
            <person name="Maekelae M.R."/>
            <person name="Malavazi I."/>
            <person name="Melin P."/>
            <person name="Meyer V."/>
            <person name="Mielnichuk N."/>
            <person name="Miskei M."/>
            <person name="Molnar A.P."/>
            <person name="Mule G."/>
            <person name="Ngan C.Y."/>
            <person name="Orejas M."/>
            <person name="Orosz E."/>
            <person name="Ouedraogo J.P."/>
            <person name="Overkamp K.M."/>
            <person name="Park H.-S."/>
            <person name="Perrone G."/>
            <person name="Piumi F."/>
            <person name="Punt P.J."/>
            <person name="Ram A.F."/>
            <person name="Ramon A."/>
            <person name="Rauscher S."/>
            <person name="Record E."/>
            <person name="Riano-Pachon D.M."/>
            <person name="Robert V."/>
            <person name="Roehrig J."/>
            <person name="Ruller R."/>
            <person name="Salamov A."/>
            <person name="Salih N.S."/>
            <person name="Samson R.A."/>
            <person name="Sandor E."/>
            <person name="Sanguinetti M."/>
            <person name="Schuetze T."/>
            <person name="Sepcic K."/>
            <person name="Shelest E."/>
            <person name="Sherlock G."/>
            <person name="Sophianopoulou V."/>
            <person name="Squina F.M."/>
            <person name="Sun H."/>
            <person name="Susca A."/>
            <person name="Todd R.B."/>
            <person name="Tsang A."/>
            <person name="Unkles S.E."/>
            <person name="van de Wiele N."/>
            <person name="van Rossen-Uffink D."/>
            <person name="Oliveira J.V."/>
            <person name="Vesth T.C."/>
            <person name="Visser J."/>
            <person name="Yu J.-H."/>
            <person name="Zhou M."/>
            <person name="Andersen M.R."/>
            <person name="Archer D.B."/>
            <person name="Baker S.E."/>
            <person name="Benoit I."/>
            <person name="Brakhage A.A."/>
            <person name="Braus G.H."/>
            <person name="Fischer R."/>
            <person name="Frisvad J.C."/>
            <person name="Goldman G.H."/>
            <person name="Houbraken J."/>
            <person name="Oakley B."/>
            <person name="Pocsi I."/>
            <person name="Scazzocchio C."/>
            <person name="Seiboth B."/>
            <person name="vanKuyk P.A."/>
            <person name="Wortman J."/>
            <person name="Dyer P.S."/>
            <person name="Grigoriev I.V."/>
        </authorList>
    </citation>
    <scope>NUCLEOTIDE SEQUENCE [LARGE SCALE GENOMIC DNA]</scope>
    <source>
        <strain evidence="2">CBS 583.65</strain>
    </source>
</reference>
<evidence type="ECO:0000313" key="2">
    <source>
        <dbReference type="Proteomes" id="UP000184073"/>
    </source>
</evidence>
<sequence>MRDTGSSNTKEWWRKPFSMLQTNLREVDVDMDVEKVASYIHELGADAWLIGVGGIQAQYPTELPFHAKNPLVAQRQSGDLISDAFAAASSRGIRLLARMDFSKVSAETAKEHPEWCYVSPVGEMQRHTGDLVSVCPCGGYYQERIFDILEEVVKWYPFDGFFINWTTMNEEDYYKRYHGVCHCAECKARWLKYSGGEELPKEPQDGSYPRWLSFSREVLDLITDRVRTFIAQRLPMACLILGKSADIMFHEANNAVGRELWHYTTSETVSSWMSYRPEVPVLVNSTCFLDMPYRMASEEPAHFAQYLLQCISRGGNPSTYMMGTPGLIPYLCLETAREISRFHKKWRDVYNGLRPSSKTGLVRPYRAHMTEKQYQQALSEYQGLYLSMQESHVLFDIIALEHVVAMAENGRLTKYEDIILPNLGALQVETAVVLDNWVLTGGHLVTTGSSGITDEGTAQLRSLPFSRRLALDDKREQLWSSYFALPQLDKHQHTYTGPLVPVYGAHHLLEWKTGTGGAYKLLAHAPFSPPEKAYGNTQVEQRGYATGTFGRGRGVVIPFTVGRGYRDLGLSVYRDFFGEILSEEGGAKEILSCKIAEQVNITVNTSGSNVVVHLINMSGARKQNFGSHIPISGGRISVIRENIKARALYVDRELEVNNGEIILPTLELFEVIVIEGI</sequence>
<dbReference type="CDD" id="cd03143">
    <property type="entry name" value="A4_beta-galactosidase_middle_domain"/>
    <property type="match status" value="1"/>
</dbReference>